<evidence type="ECO:0000313" key="3">
    <source>
        <dbReference type="Proteomes" id="UP001597083"/>
    </source>
</evidence>
<organism evidence="2 3">
    <name type="scientific">Actinomadura adrarensis</name>
    <dbReference type="NCBI Taxonomy" id="1819600"/>
    <lineage>
        <taxon>Bacteria</taxon>
        <taxon>Bacillati</taxon>
        <taxon>Actinomycetota</taxon>
        <taxon>Actinomycetes</taxon>
        <taxon>Streptosporangiales</taxon>
        <taxon>Thermomonosporaceae</taxon>
        <taxon>Actinomadura</taxon>
    </lineage>
</organism>
<reference evidence="3" key="1">
    <citation type="journal article" date="2019" name="Int. J. Syst. Evol. Microbiol.">
        <title>The Global Catalogue of Microorganisms (GCM) 10K type strain sequencing project: providing services to taxonomists for standard genome sequencing and annotation.</title>
        <authorList>
            <consortium name="The Broad Institute Genomics Platform"/>
            <consortium name="The Broad Institute Genome Sequencing Center for Infectious Disease"/>
            <person name="Wu L."/>
            <person name="Ma J."/>
        </authorList>
    </citation>
    <scope>NUCLEOTIDE SEQUENCE [LARGE SCALE GENOMIC DNA]</scope>
    <source>
        <strain evidence="3">JCM 31696</strain>
    </source>
</reference>
<dbReference type="Pfam" id="PF01381">
    <property type="entry name" value="HTH_3"/>
    <property type="match status" value="1"/>
</dbReference>
<feature type="non-terminal residue" evidence="2">
    <location>
        <position position="66"/>
    </location>
</feature>
<evidence type="ECO:0000259" key="1">
    <source>
        <dbReference type="PROSITE" id="PS50943"/>
    </source>
</evidence>
<keyword evidence="3" id="KW-1185">Reference proteome</keyword>
<feature type="domain" description="HTH cro/C1-type" evidence="1">
    <location>
        <begin position="27"/>
        <end position="66"/>
    </location>
</feature>
<dbReference type="EMBL" id="JBHTIR010001964">
    <property type="protein sequence ID" value="MFD0853200.1"/>
    <property type="molecule type" value="Genomic_DNA"/>
</dbReference>
<accession>A0ABW3CH07</accession>
<name>A0ABW3CH07_9ACTN</name>
<dbReference type="SUPFAM" id="SSF47413">
    <property type="entry name" value="lambda repressor-like DNA-binding domains"/>
    <property type="match status" value="1"/>
</dbReference>
<dbReference type="InterPro" id="IPR010982">
    <property type="entry name" value="Lambda_DNA-bd_dom_sf"/>
</dbReference>
<evidence type="ECO:0000313" key="2">
    <source>
        <dbReference type="EMBL" id="MFD0853200.1"/>
    </source>
</evidence>
<proteinExistence type="predicted"/>
<dbReference type="PROSITE" id="PS50943">
    <property type="entry name" value="HTH_CROC1"/>
    <property type="match status" value="1"/>
</dbReference>
<dbReference type="Gene3D" id="1.10.260.40">
    <property type="entry name" value="lambda repressor-like DNA-binding domains"/>
    <property type="match status" value="1"/>
</dbReference>
<sequence>MSPCLFSPLPASWWPMEEDWPRLADHVIAERVRRDWDRRRLADETGVDYRTLSKLEKGQRVSRDTI</sequence>
<dbReference type="InterPro" id="IPR001387">
    <property type="entry name" value="Cro/C1-type_HTH"/>
</dbReference>
<protein>
    <submittedName>
        <fullName evidence="2">Helix-turn-helix domain-containing protein</fullName>
    </submittedName>
</protein>
<comment type="caution">
    <text evidence="2">The sequence shown here is derived from an EMBL/GenBank/DDBJ whole genome shotgun (WGS) entry which is preliminary data.</text>
</comment>
<gene>
    <name evidence="2" type="ORF">ACFQ07_13245</name>
</gene>
<dbReference type="Proteomes" id="UP001597083">
    <property type="component" value="Unassembled WGS sequence"/>
</dbReference>
<dbReference type="CDD" id="cd00093">
    <property type="entry name" value="HTH_XRE"/>
    <property type="match status" value="1"/>
</dbReference>